<accession>A0ABV6FV82</accession>
<evidence type="ECO:0000256" key="11">
    <source>
        <dbReference type="RuleBase" id="RU364064"/>
    </source>
</evidence>
<comment type="cofactor">
    <cofactor evidence="1 11">
        <name>adenosylcob(III)alamin</name>
        <dbReference type="ChEBI" id="CHEBI:18408"/>
    </cofactor>
</comment>
<keyword evidence="7" id="KW-0215">Deoxyribonucleotide synthesis</keyword>
<keyword evidence="8" id="KW-1015">Disulfide bond</keyword>
<comment type="function">
    <text evidence="11">Catalyzes the reduction of ribonucleotides to deoxyribonucleotides. May function to provide a pool of deoxyribonucleotide precursors for DNA repair during oxygen limitation and/or for immediate growth after restoration of oxygen.</text>
</comment>
<dbReference type="PANTHER" id="PTHR43371:SF1">
    <property type="entry name" value="RIBONUCLEOSIDE-DIPHOSPHATE REDUCTASE"/>
    <property type="match status" value="1"/>
</dbReference>
<dbReference type="SUPFAM" id="SSF51998">
    <property type="entry name" value="PFL-like glycyl radical enzymes"/>
    <property type="match status" value="1"/>
</dbReference>
<evidence type="ECO:0000256" key="6">
    <source>
        <dbReference type="ARBA" id="ARBA00023002"/>
    </source>
</evidence>
<dbReference type="CDD" id="cd02888">
    <property type="entry name" value="RNR_II_dimer"/>
    <property type="match status" value="1"/>
</dbReference>
<feature type="domain" description="Ribonucleotide reductase large subunit C-terminal" evidence="13">
    <location>
        <begin position="87"/>
        <end position="399"/>
    </location>
</feature>
<dbReference type="InterPro" id="IPR013509">
    <property type="entry name" value="RNR_lsu_N"/>
</dbReference>
<evidence type="ECO:0000313" key="14">
    <source>
        <dbReference type="EMBL" id="MFC0263782.1"/>
    </source>
</evidence>
<evidence type="ECO:0000256" key="1">
    <source>
        <dbReference type="ARBA" id="ARBA00001922"/>
    </source>
</evidence>
<name>A0ABV6FV82_9BACT</name>
<keyword evidence="6 11" id="KW-0560">Oxidoreductase</keyword>
<sequence>MEKLSENALRILQERYLLKGKDGSFQESPEEMFRRVAHAIAKAETKWGGEEESKSWEASFFEMMSNLYFLPNSPTLMNAGTGRGQLSACFVLPVEDSLEGIFETLKQAALVHQNGGGTGFNFSRLRPAGDRLNTYGGFASGPISFIKLYDFATEQVKQGGRRRGANMGILNVNHPDILEFIKLRVNGKPLQNFNLSVGITDDFMEAVLLDKEWDLMHPNSGRAIRTVGARLIWEEILNNAWESGNPGLIFLDTINRSNPIIQLGKIQATNPCGEVPLMDYESCNLGSINLSKFVKEKELDWGLLSETVHKAVRFLDNVIEVNNYPSSNIEQATKGNRKIGLGVMGWAEMLIQLETPYDSEEAEDMAKNIMKFIQEESFLASSKLAEERGNFDNWNKSVYYPDQKMRNATRTSIAPTGTISILANTSSSIEPLFGLAFQRRKVLNGQNLTSINDFFIKKLKEKGLFFQEILDLISIDGSCLKIKELPDKFKSVFKTALEIDPKWHLKHQIAFQQFTENAVSKTVNLPSSAGLEDISEIYKLAWEWKAKGITVFRNDTGREQVLYKGIKEICNV</sequence>
<dbReference type="RefSeq" id="WP_382388286.1">
    <property type="nucleotide sequence ID" value="NZ_JBHLWI010000038.1"/>
</dbReference>
<protein>
    <recommendedName>
        <fullName evidence="11">Vitamin B12-dependent ribonucleotide reductase</fullName>
        <ecNumber evidence="11">1.17.4.1</ecNumber>
    </recommendedName>
</protein>
<evidence type="ECO:0000256" key="5">
    <source>
        <dbReference type="ARBA" id="ARBA00022741"/>
    </source>
</evidence>
<evidence type="ECO:0000256" key="2">
    <source>
        <dbReference type="ARBA" id="ARBA00007405"/>
    </source>
</evidence>
<dbReference type="EC" id="1.17.4.1" evidence="11"/>
<dbReference type="InterPro" id="IPR000788">
    <property type="entry name" value="RNR_lg_C"/>
</dbReference>
<dbReference type="InterPro" id="IPR013344">
    <property type="entry name" value="RNR_NrdJ/NrdZ"/>
</dbReference>
<dbReference type="NCBIfam" id="TIGR02504">
    <property type="entry name" value="NrdJ_Z"/>
    <property type="match status" value="1"/>
</dbReference>
<reference evidence="14 15" key="1">
    <citation type="submission" date="2024-09" db="EMBL/GenBank/DDBJ databases">
        <authorList>
            <person name="Sun Q."/>
            <person name="Mori K."/>
        </authorList>
    </citation>
    <scope>NUCLEOTIDE SEQUENCE [LARGE SCALE GENOMIC DNA]</scope>
    <source>
        <strain evidence="14 15">CCM 7650</strain>
    </source>
</reference>
<evidence type="ECO:0000256" key="3">
    <source>
        <dbReference type="ARBA" id="ARBA00022628"/>
    </source>
</evidence>
<gene>
    <name evidence="14" type="ORF">ACFFIP_13900</name>
</gene>
<feature type="domain" description="Ribonucleotide reductase large subunit N-terminal" evidence="12">
    <location>
        <begin position="3"/>
        <end position="84"/>
    </location>
</feature>
<organism evidence="14 15">
    <name type="scientific">Fontibacter flavus</name>
    <dbReference type="NCBI Taxonomy" id="654838"/>
    <lineage>
        <taxon>Bacteria</taxon>
        <taxon>Pseudomonadati</taxon>
        <taxon>Bacteroidota</taxon>
        <taxon>Cytophagia</taxon>
        <taxon>Cytophagales</taxon>
        <taxon>Cyclobacteriaceae</taxon>
        <taxon>Fontibacter</taxon>
    </lineage>
</organism>
<evidence type="ECO:0000259" key="13">
    <source>
        <dbReference type="Pfam" id="PF02867"/>
    </source>
</evidence>
<evidence type="ECO:0000256" key="10">
    <source>
        <dbReference type="ARBA" id="ARBA00047754"/>
    </source>
</evidence>
<evidence type="ECO:0000259" key="12">
    <source>
        <dbReference type="Pfam" id="PF00317"/>
    </source>
</evidence>
<comment type="similarity">
    <text evidence="2 11">Belongs to the ribonucleoside diphosphate reductase class-2 family.</text>
</comment>
<comment type="catalytic activity">
    <reaction evidence="10 11">
        <text>a 2'-deoxyribonucleoside 5'-diphosphate + [thioredoxin]-disulfide + H2O = a ribonucleoside 5'-diphosphate + [thioredoxin]-dithiol</text>
        <dbReference type="Rhea" id="RHEA:23252"/>
        <dbReference type="Rhea" id="RHEA-COMP:10698"/>
        <dbReference type="Rhea" id="RHEA-COMP:10700"/>
        <dbReference type="ChEBI" id="CHEBI:15377"/>
        <dbReference type="ChEBI" id="CHEBI:29950"/>
        <dbReference type="ChEBI" id="CHEBI:50058"/>
        <dbReference type="ChEBI" id="CHEBI:57930"/>
        <dbReference type="ChEBI" id="CHEBI:73316"/>
        <dbReference type="EC" id="1.17.4.1"/>
    </reaction>
</comment>
<proteinExistence type="inferred from homology"/>
<comment type="caution">
    <text evidence="14">The sequence shown here is derived from an EMBL/GenBank/DDBJ whole genome shotgun (WGS) entry which is preliminary data.</text>
</comment>
<dbReference type="Gene3D" id="3.20.70.20">
    <property type="match status" value="1"/>
</dbReference>
<keyword evidence="15" id="KW-1185">Reference proteome</keyword>
<dbReference type="PRINTS" id="PR01183">
    <property type="entry name" value="RIBORDTASEM1"/>
</dbReference>
<evidence type="ECO:0000256" key="7">
    <source>
        <dbReference type="ARBA" id="ARBA00023116"/>
    </source>
</evidence>
<dbReference type="InterPro" id="IPR008926">
    <property type="entry name" value="RNR_R1-su_N"/>
</dbReference>
<evidence type="ECO:0000256" key="9">
    <source>
        <dbReference type="ARBA" id="ARBA00023285"/>
    </source>
</evidence>
<keyword evidence="3 11" id="KW-0846">Cobalamin</keyword>
<evidence type="ECO:0000313" key="15">
    <source>
        <dbReference type="Proteomes" id="UP001589797"/>
    </source>
</evidence>
<dbReference type="GO" id="GO:0004748">
    <property type="term" value="F:ribonucleoside-diphosphate reductase activity, thioredoxin disulfide as acceptor"/>
    <property type="evidence" value="ECO:0007669"/>
    <property type="project" value="UniProtKB-EC"/>
</dbReference>
<keyword evidence="5 11" id="KW-0547">Nucleotide-binding</keyword>
<dbReference type="InterPro" id="IPR050862">
    <property type="entry name" value="RdRp_reductase_class-2"/>
</dbReference>
<keyword evidence="4 11" id="KW-0237">DNA synthesis</keyword>
<keyword evidence="9 11" id="KW-0170">Cobalt</keyword>
<dbReference type="Proteomes" id="UP001589797">
    <property type="component" value="Unassembled WGS sequence"/>
</dbReference>
<dbReference type="EMBL" id="JBHLWI010000038">
    <property type="protein sequence ID" value="MFC0263782.1"/>
    <property type="molecule type" value="Genomic_DNA"/>
</dbReference>
<dbReference type="Pfam" id="PF00317">
    <property type="entry name" value="Ribonuc_red_lgN"/>
    <property type="match status" value="1"/>
</dbReference>
<dbReference type="Pfam" id="PF02867">
    <property type="entry name" value="Ribonuc_red_lgC"/>
    <property type="match status" value="2"/>
</dbReference>
<feature type="domain" description="Ribonucleotide reductase large subunit C-terminal" evidence="13">
    <location>
        <begin position="405"/>
        <end position="551"/>
    </location>
</feature>
<dbReference type="PANTHER" id="PTHR43371">
    <property type="entry name" value="VITAMIN B12-DEPENDENT RIBONUCLEOTIDE REDUCTASE"/>
    <property type="match status" value="1"/>
</dbReference>
<evidence type="ECO:0000256" key="4">
    <source>
        <dbReference type="ARBA" id="ARBA00022634"/>
    </source>
</evidence>
<dbReference type="SUPFAM" id="SSF48168">
    <property type="entry name" value="R1 subunit of ribonucleotide reductase, N-terminal domain"/>
    <property type="match status" value="1"/>
</dbReference>
<evidence type="ECO:0000256" key="8">
    <source>
        <dbReference type="ARBA" id="ARBA00023157"/>
    </source>
</evidence>